<reference evidence="4" key="1">
    <citation type="submission" date="2021-01" db="EMBL/GenBank/DDBJ databases">
        <title>Paracoccus amoyensis sp. nov., isolated from the surface seawater along the coast of Xiamen Island, China.</title>
        <authorList>
            <person name="Lyu L."/>
        </authorList>
    </citation>
    <scope>NUCLEOTIDE SEQUENCE</scope>
    <source>
        <strain evidence="4">MJ17</strain>
    </source>
</reference>
<proteinExistence type="predicted"/>
<dbReference type="Proteomes" id="UP000640485">
    <property type="component" value="Unassembled WGS sequence"/>
</dbReference>
<dbReference type="RefSeq" id="WP_200687555.1">
    <property type="nucleotide sequence ID" value="NZ_JAEPRQ010000005.1"/>
</dbReference>
<dbReference type="GO" id="GO:0017004">
    <property type="term" value="P:cytochrome complex assembly"/>
    <property type="evidence" value="ECO:0007669"/>
    <property type="project" value="UniProtKB-KW"/>
</dbReference>
<name>A0A934W1S7_9RHOB</name>
<evidence type="ECO:0000313" key="4">
    <source>
        <dbReference type="EMBL" id="MBK4217094.1"/>
    </source>
</evidence>
<keyword evidence="5" id="KW-1185">Reference proteome</keyword>
<dbReference type="AlphaFoldDB" id="A0A934W1S7"/>
<evidence type="ECO:0000313" key="5">
    <source>
        <dbReference type="Proteomes" id="UP000640485"/>
    </source>
</evidence>
<dbReference type="InterPro" id="IPR019734">
    <property type="entry name" value="TPR_rpt"/>
</dbReference>
<keyword evidence="2" id="KW-0802">TPR repeat</keyword>
<dbReference type="Gene3D" id="1.25.40.10">
    <property type="entry name" value="Tetratricopeptide repeat domain"/>
    <property type="match status" value="1"/>
</dbReference>
<sequence>MFWIICAVLVVVVAAAILAPLLRAQEGSASEPAAAFDLRVYRDQLREVDRDLERGVINAEDAGRLRTEIGRKVLEADRRLSAARPAGSGGKVVAAGAVLAVLLGGGVALYIAEGAPGADDQPISARFAEAERSYQNRPSQAEAEAQRSATPAPQLRPEDAELMQQLRDRVAEQPDPQGLELLAMQEMQIGNAVAARAAQEQLVALRGEAASSADLLRLVALMVDAADGVVTPEAEAVLARLIKIDPDQQQGHYFVGLLHLQNGRPDKAFEIWRRLLEREPSNPQWNTWIRPAIADLAWLAGQPDYVAPEAGDPLPGPSGDDIAAASEMSDEERQEFVAGMVSQLEARLAQQGGSPEEWARLISSLVIIGKTDHARAIRDEALQVFAASPDAVATIRAAAEQSGIDE</sequence>
<dbReference type="NCBIfam" id="TIGR03142">
    <property type="entry name" value="cytochro_ccmI"/>
    <property type="match status" value="1"/>
</dbReference>
<dbReference type="SUPFAM" id="SSF48452">
    <property type="entry name" value="TPR-like"/>
    <property type="match status" value="1"/>
</dbReference>
<feature type="repeat" description="TPR" evidence="2">
    <location>
        <begin position="249"/>
        <end position="282"/>
    </location>
</feature>
<evidence type="ECO:0000256" key="2">
    <source>
        <dbReference type="PROSITE-ProRule" id="PRU00339"/>
    </source>
</evidence>
<keyword evidence="1" id="KW-0201">Cytochrome c-type biogenesis</keyword>
<dbReference type="EMBL" id="JAEPRQ010000005">
    <property type="protein sequence ID" value="MBK4217094.1"/>
    <property type="molecule type" value="Genomic_DNA"/>
</dbReference>
<evidence type="ECO:0000256" key="1">
    <source>
        <dbReference type="ARBA" id="ARBA00022748"/>
    </source>
</evidence>
<feature type="region of interest" description="Disordered" evidence="3">
    <location>
        <begin position="130"/>
        <end position="157"/>
    </location>
</feature>
<gene>
    <name evidence="4" type="primary">ccmI</name>
    <name evidence="4" type="ORF">JJJ17_14270</name>
</gene>
<dbReference type="PROSITE" id="PS50005">
    <property type="entry name" value="TPR"/>
    <property type="match status" value="1"/>
</dbReference>
<dbReference type="InterPro" id="IPR017560">
    <property type="entry name" value="Cyt_c_biogenesis_CcmI"/>
</dbReference>
<protein>
    <submittedName>
        <fullName evidence="4">C-type cytochrome biogenesis protein CcmI</fullName>
    </submittedName>
</protein>
<dbReference type="InterPro" id="IPR011990">
    <property type="entry name" value="TPR-like_helical_dom_sf"/>
</dbReference>
<organism evidence="4 5">
    <name type="scientific">Paracoccus caeni</name>
    <dbReference type="NCBI Taxonomy" id="657651"/>
    <lineage>
        <taxon>Bacteria</taxon>
        <taxon>Pseudomonadati</taxon>
        <taxon>Pseudomonadota</taxon>
        <taxon>Alphaproteobacteria</taxon>
        <taxon>Rhodobacterales</taxon>
        <taxon>Paracoccaceae</taxon>
        <taxon>Paracoccus</taxon>
    </lineage>
</organism>
<comment type="caution">
    <text evidence="4">The sequence shown here is derived from an EMBL/GenBank/DDBJ whole genome shotgun (WGS) entry which is preliminary data.</text>
</comment>
<accession>A0A934W1S7</accession>
<evidence type="ECO:0000256" key="3">
    <source>
        <dbReference type="SAM" id="MobiDB-lite"/>
    </source>
</evidence>